<feature type="transmembrane region" description="Helical" evidence="1">
    <location>
        <begin position="21"/>
        <end position="42"/>
    </location>
</feature>
<dbReference type="PROSITE" id="PS00409">
    <property type="entry name" value="PROKAR_NTER_METHYL"/>
    <property type="match status" value="1"/>
</dbReference>
<dbReference type="Pfam" id="PF07963">
    <property type="entry name" value="N_methyl"/>
    <property type="match status" value="1"/>
</dbReference>
<dbReference type="InterPro" id="IPR012902">
    <property type="entry name" value="N_methyl_site"/>
</dbReference>
<organism evidence="2 3">
    <name type="scientific">Balneatrix alpica</name>
    <dbReference type="NCBI Taxonomy" id="75684"/>
    <lineage>
        <taxon>Bacteria</taxon>
        <taxon>Pseudomonadati</taxon>
        <taxon>Pseudomonadota</taxon>
        <taxon>Gammaproteobacteria</taxon>
        <taxon>Oceanospirillales</taxon>
        <taxon>Balneatrichaceae</taxon>
        <taxon>Balneatrix</taxon>
    </lineage>
</organism>
<keyword evidence="1" id="KW-1133">Transmembrane helix</keyword>
<evidence type="ECO:0000313" key="2">
    <source>
        <dbReference type="EMBL" id="MFB9886621.1"/>
    </source>
</evidence>
<dbReference type="Proteomes" id="UP001589628">
    <property type="component" value="Unassembled WGS sequence"/>
</dbReference>
<keyword evidence="1" id="KW-0812">Transmembrane</keyword>
<name>A0ABV5ZEL5_9GAMM</name>
<proteinExistence type="predicted"/>
<evidence type="ECO:0000313" key="3">
    <source>
        <dbReference type="Proteomes" id="UP001589628"/>
    </source>
</evidence>
<protein>
    <submittedName>
        <fullName evidence="2">Prepilin-type N-terminal cleavage/methylation domain-containing protein</fullName>
    </submittedName>
</protein>
<evidence type="ECO:0000256" key="1">
    <source>
        <dbReference type="SAM" id="Phobius"/>
    </source>
</evidence>
<dbReference type="NCBIfam" id="TIGR02532">
    <property type="entry name" value="IV_pilin_GFxxxE"/>
    <property type="match status" value="1"/>
</dbReference>
<dbReference type="RefSeq" id="WP_027312048.1">
    <property type="nucleotide sequence ID" value="NZ_JAUESS010000003.1"/>
</dbReference>
<sequence length="158" mass="17214">MRNSAPVSVTRSERSRQQGLTLIEALITLVLISVGLLGAAAFHINTLREVQYVYQRSQAIALAEDIAGRMQASRAQVATFLFDSQAAQANAELNAWRNRALALPSGRVIVAQVGANPLYQIRVFWDEDRDGDAGTGGCDPAARNANDLDCYQLLLELQ</sequence>
<keyword evidence="1" id="KW-0472">Membrane</keyword>
<gene>
    <name evidence="2" type="ORF">ACFFLH_09375</name>
</gene>
<comment type="caution">
    <text evidence="2">The sequence shown here is derived from an EMBL/GenBank/DDBJ whole genome shotgun (WGS) entry which is preliminary data.</text>
</comment>
<accession>A0ABV5ZEL5</accession>
<keyword evidence="3" id="KW-1185">Reference proteome</keyword>
<dbReference type="EMBL" id="JBHLZN010000002">
    <property type="protein sequence ID" value="MFB9886621.1"/>
    <property type="molecule type" value="Genomic_DNA"/>
</dbReference>
<reference evidence="2 3" key="1">
    <citation type="submission" date="2024-09" db="EMBL/GenBank/DDBJ databases">
        <authorList>
            <person name="Sun Q."/>
            <person name="Mori K."/>
        </authorList>
    </citation>
    <scope>NUCLEOTIDE SEQUENCE [LARGE SCALE GENOMIC DNA]</scope>
    <source>
        <strain evidence="2 3">ATCC 51285</strain>
    </source>
</reference>